<dbReference type="Proteomes" id="UP001476798">
    <property type="component" value="Unassembled WGS sequence"/>
</dbReference>
<evidence type="ECO:0000313" key="2">
    <source>
        <dbReference type="EMBL" id="MEQ2183826.1"/>
    </source>
</evidence>
<proteinExistence type="predicted"/>
<gene>
    <name evidence="2" type="ORF">GOODEAATRI_001943</name>
</gene>
<feature type="non-terminal residue" evidence="2">
    <location>
        <position position="80"/>
    </location>
</feature>
<sequence length="80" mass="8739">MLPHVHPSNYHQGNIKGANLQQSQLRPVTALPVSFVFFTVVSASALIIDVSPYVRQAMMDQLWEVCAGRQGGAPKQAPTH</sequence>
<evidence type="ECO:0000256" key="1">
    <source>
        <dbReference type="SAM" id="Phobius"/>
    </source>
</evidence>
<dbReference type="EMBL" id="JAHRIO010080028">
    <property type="protein sequence ID" value="MEQ2183826.1"/>
    <property type="molecule type" value="Genomic_DNA"/>
</dbReference>
<protein>
    <submittedName>
        <fullName evidence="2">Uncharacterized protein</fullName>
    </submittedName>
</protein>
<keyword evidence="3" id="KW-1185">Reference proteome</keyword>
<keyword evidence="1" id="KW-0472">Membrane</keyword>
<keyword evidence="1" id="KW-0812">Transmembrane</keyword>
<comment type="caution">
    <text evidence="2">The sequence shown here is derived from an EMBL/GenBank/DDBJ whole genome shotgun (WGS) entry which is preliminary data.</text>
</comment>
<feature type="transmembrane region" description="Helical" evidence="1">
    <location>
        <begin position="29"/>
        <end position="48"/>
    </location>
</feature>
<reference evidence="2 3" key="1">
    <citation type="submission" date="2021-06" db="EMBL/GenBank/DDBJ databases">
        <authorList>
            <person name="Palmer J.M."/>
        </authorList>
    </citation>
    <scope>NUCLEOTIDE SEQUENCE [LARGE SCALE GENOMIC DNA]</scope>
    <source>
        <strain evidence="2 3">GA_2019</strain>
        <tissue evidence="2">Muscle</tissue>
    </source>
</reference>
<organism evidence="2 3">
    <name type="scientific">Goodea atripinnis</name>
    <dbReference type="NCBI Taxonomy" id="208336"/>
    <lineage>
        <taxon>Eukaryota</taxon>
        <taxon>Metazoa</taxon>
        <taxon>Chordata</taxon>
        <taxon>Craniata</taxon>
        <taxon>Vertebrata</taxon>
        <taxon>Euteleostomi</taxon>
        <taxon>Actinopterygii</taxon>
        <taxon>Neopterygii</taxon>
        <taxon>Teleostei</taxon>
        <taxon>Neoteleostei</taxon>
        <taxon>Acanthomorphata</taxon>
        <taxon>Ovalentaria</taxon>
        <taxon>Atherinomorphae</taxon>
        <taxon>Cyprinodontiformes</taxon>
        <taxon>Goodeidae</taxon>
        <taxon>Goodea</taxon>
    </lineage>
</organism>
<keyword evidence="1" id="KW-1133">Transmembrane helix</keyword>
<accession>A0ABV0PK37</accession>
<evidence type="ECO:0000313" key="3">
    <source>
        <dbReference type="Proteomes" id="UP001476798"/>
    </source>
</evidence>
<name>A0ABV0PK37_9TELE</name>